<gene>
    <name evidence="5" type="ORF">GURASL_24780</name>
</gene>
<evidence type="ECO:0000256" key="1">
    <source>
        <dbReference type="ARBA" id="ARBA00022553"/>
    </source>
</evidence>
<accession>A0ABM8ENE4</accession>
<evidence type="ECO:0000259" key="4">
    <source>
        <dbReference type="PROSITE" id="PS50110"/>
    </source>
</evidence>
<evidence type="ECO:0000256" key="2">
    <source>
        <dbReference type="ARBA" id="ARBA00023012"/>
    </source>
</evidence>
<proteinExistence type="predicted"/>
<feature type="modified residue" description="4-aspartylphosphate" evidence="3">
    <location>
        <position position="68"/>
    </location>
</feature>
<dbReference type="InterPro" id="IPR001789">
    <property type="entry name" value="Sig_transdc_resp-reg_receiver"/>
</dbReference>
<evidence type="ECO:0000313" key="6">
    <source>
        <dbReference type="Proteomes" id="UP001317705"/>
    </source>
</evidence>
<dbReference type="PANTHER" id="PTHR44591">
    <property type="entry name" value="STRESS RESPONSE REGULATOR PROTEIN 1"/>
    <property type="match status" value="1"/>
</dbReference>
<dbReference type="InterPro" id="IPR050595">
    <property type="entry name" value="Bact_response_regulator"/>
</dbReference>
<evidence type="ECO:0000313" key="5">
    <source>
        <dbReference type="EMBL" id="BDV43555.1"/>
    </source>
</evidence>
<dbReference type="Gene3D" id="3.40.50.2300">
    <property type="match status" value="1"/>
</dbReference>
<dbReference type="CDD" id="cd17546">
    <property type="entry name" value="REC_hyHK_CKI1_RcsC-like"/>
    <property type="match status" value="1"/>
</dbReference>
<dbReference type="EMBL" id="AP027151">
    <property type="protein sequence ID" value="BDV43555.1"/>
    <property type="molecule type" value="Genomic_DNA"/>
</dbReference>
<keyword evidence="2" id="KW-0902">Two-component regulatory system</keyword>
<sequence>MTTEHATVNRIDTEGKSTAILVVDDEPDILFFVVHALQCMGMTVACAGNGEQALSLLATRPFAVMLTDLNMPGMNGLELARQARGLQPLLTIILGTGHLSRGIHEQAAQAGISEVIGKPFEIETIFRLICKALA</sequence>
<dbReference type="RefSeq" id="WP_281999682.1">
    <property type="nucleotide sequence ID" value="NZ_AP027151.1"/>
</dbReference>
<dbReference type="PROSITE" id="PS50110">
    <property type="entry name" value="RESPONSE_REGULATORY"/>
    <property type="match status" value="1"/>
</dbReference>
<reference evidence="5 6" key="1">
    <citation type="submission" date="2022-12" db="EMBL/GenBank/DDBJ databases">
        <title>Polyphasic characterization of Geotalea uranireducens NIT-SL11 newly isolated from a complex of sewage sludge and microbially reduced graphene oxide.</title>
        <authorList>
            <person name="Xie L."/>
            <person name="Yoshida N."/>
            <person name="Meng L."/>
        </authorList>
    </citation>
    <scope>NUCLEOTIDE SEQUENCE [LARGE SCALE GENOMIC DNA]</scope>
    <source>
        <strain evidence="5 6">NIT-SL11</strain>
    </source>
</reference>
<dbReference type="SMART" id="SM00448">
    <property type="entry name" value="REC"/>
    <property type="match status" value="1"/>
</dbReference>
<dbReference type="InterPro" id="IPR011006">
    <property type="entry name" value="CheY-like_superfamily"/>
</dbReference>
<evidence type="ECO:0000256" key="3">
    <source>
        <dbReference type="PROSITE-ProRule" id="PRU00169"/>
    </source>
</evidence>
<keyword evidence="1 3" id="KW-0597">Phosphoprotein</keyword>
<feature type="domain" description="Response regulatory" evidence="4">
    <location>
        <begin position="19"/>
        <end position="133"/>
    </location>
</feature>
<dbReference type="PANTHER" id="PTHR44591:SF14">
    <property type="entry name" value="PROTEIN PILG"/>
    <property type="match status" value="1"/>
</dbReference>
<organism evidence="5 6">
    <name type="scientific">Geotalea uraniireducens</name>
    <dbReference type="NCBI Taxonomy" id="351604"/>
    <lineage>
        <taxon>Bacteria</taxon>
        <taxon>Pseudomonadati</taxon>
        <taxon>Thermodesulfobacteriota</taxon>
        <taxon>Desulfuromonadia</taxon>
        <taxon>Geobacterales</taxon>
        <taxon>Geobacteraceae</taxon>
        <taxon>Geotalea</taxon>
    </lineage>
</organism>
<keyword evidence="6" id="KW-1185">Reference proteome</keyword>
<protein>
    <recommendedName>
        <fullName evidence="4">Response regulatory domain-containing protein</fullName>
    </recommendedName>
</protein>
<dbReference type="SUPFAM" id="SSF52172">
    <property type="entry name" value="CheY-like"/>
    <property type="match status" value="1"/>
</dbReference>
<dbReference type="Proteomes" id="UP001317705">
    <property type="component" value="Chromosome"/>
</dbReference>
<dbReference type="Pfam" id="PF00072">
    <property type="entry name" value="Response_reg"/>
    <property type="match status" value="1"/>
</dbReference>
<name>A0ABM8ENE4_9BACT</name>